<evidence type="ECO:0000256" key="1">
    <source>
        <dbReference type="SAM" id="MobiDB-lite"/>
    </source>
</evidence>
<accession>A0ABX1JMV3</accession>
<evidence type="ECO:0000313" key="3">
    <source>
        <dbReference type="Proteomes" id="UP000523795"/>
    </source>
</evidence>
<comment type="caution">
    <text evidence="2">The sequence shown here is derived from an EMBL/GenBank/DDBJ whole genome shotgun (WGS) entry which is preliminary data.</text>
</comment>
<dbReference type="Proteomes" id="UP000523795">
    <property type="component" value="Unassembled WGS sequence"/>
</dbReference>
<dbReference type="EMBL" id="JAAZSR010000017">
    <property type="protein sequence ID" value="NKX49430.1"/>
    <property type="molecule type" value="Genomic_DNA"/>
</dbReference>
<feature type="region of interest" description="Disordered" evidence="1">
    <location>
        <begin position="14"/>
        <end position="55"/>
    </location>
</feature>
<reference evidence="2 3" key="1">
    <citation type="submission" date="2020-04" db="EMBL/GenBank/DDBJ databases">
        <authorList>
            <person name="Liu S."/>
        </authorList>
    </citation>
    <scope>NUCLEOTIDE SEQUENCE [LARGE SCALE GENOMIC DNA]</scope>
    <source>
        <strain evidence="2 3">CGMCC 1.15091</strain>
    </source>
</reference>
<protein>
    <submittedName>
        <fullName evidence="2">DUF2092 domain-containing protein</fullName>
    </submittedName>
</protein>
<evidence type="ECO:0000313" key="2">
    <source>
        <dbReference type="EMBL" id="NKX49430.1"/>
    </source>
</evidence>
<name>A0ABX1JMV3_9MICC</name>
<organism evidence="2 3">
    <name type="scientific">Arthrobacter deserti</name>
    <dbReference type="NCBI Taxonomy" id="1742687"/>
    <lineage>
        <taxon>Bacteria</taxon>
        <taxon>Bacillati</taxon>
        <taxon>Actinomycetota</taxon>
        <taxon>Actinomycetes</taxon>
        <taxon>Micrococcales</taxon>
        <taxon>Micrococcaceae</taxon>
        <taxon>Arthrobacter</taxon>
    </lineage>
</organism>
<sequence length="127" mass="13344">SLAFTELRLEAPPQDLFAFTPPPGARVEERTLRAPSAEHPEGYGADRHEKDGSYTVTGEGWDAVVELPAGSVPAGLAGSEQLQQMTYAVPGGRAVSTALMTVLLTDDGRVFAGPVPLERLQTAAGAR</sequence>
<feature type="non-terminal residue" evidence="2">
    <location>
        <position position="1"/>
    </location>
</feature>
<feature type="compositionally biased region" description="Basic and acidic residues" evidence="1">
    <location>
        <begin position="26"/>
        <end position="52"/>
    </location>
</feature>
<proteinExistence type="predicted"/>
<keyword evidence="3" id="KW-1185">Reference proteome</keyword>
<gene>
    <name evidence="2" type="ORF">HER39_02305</name>
</gene>